<evidence type="ECO:0000256" key="1">
    <source>
        <dbReference type="SAM" id="MobiDB-lite"/>
    </source>
</evidence>
<proteinExistence type="predicted"/>
<feature type="compositionally biased region" description="Basic and acidic residues" evidence="1">
    <location>
        <begin position="27"/>
        <end position="47"/>
    </location>
</feature>
<accession>A0AAD4W1P0</accession>
<evidence type="ECO:0000313" key="3">
    <source>
        <dbReference type="Proteomes" id="UP001054821"/>
    </source>
</evidence>
<dbReference type="EMBL" id="JAJFAZ020000004">
    <property type="protein sequence ID" value="KAI5335223.1"/>
    <property type="molecule type" value="Genomic_DNA"/>
</dbReference>
<dbReference type="AlphaFoldDB" id="A0AAD4W1P0"/>
<feature type="compositionally biased region" description="Basic and acidic residues" evidence="1">
    <location>
        <begin position="1"/>
        <end position="18"/>
    </location>
</feature>
<comment type="caution">
    <text evidence="2">The sequence shown here is derived from an EMBL/GenBank/DDBJ whole genome shotgun (WGS) entry which is preliminary data.</text>
</comment>
<dbReference type="Proteomes" id="UP001054821">
    <property type="component" value="Chromosome 4"/>
</dbReference>
<sequence>MVVGGERNRPAKNREKSTNLRRQGGGDGREVAEVAAEREAGKEENQKWGRRRPRVVSADLFDFARRIIKCVAQNSINESCATTYPSRKMA</sequence>
<feature type="region of interest" description="Disordered" evidence="1">
    <location>
        <begin position="1"/>
        <end position="51"/>
    </location>
</feature>
<name>A0AAD4W1P0_PRUDU</name>
<evidence type="ECO:0000313" key="2">
    <source>
        <dbReference type="EMBL" id="KAI5335223.1"/>
    </source>
</evidence>
<reference evidence="2 3" key="1">
    <citation type="journal article" date="2022" name="G3 (Bethesda)">
        <title>Whole-genome sequence and methylome profiling of the almond [Prunus dulcis (Mill.) D.A. Webb] cultivar 'Nonpareil'.</title>
        <authorList>
            <person name="D'Amico-Willman K.M."/>
            <person name="Ouma W.Z."/>
            <person name="Meulia T."/>
            <person name="Sideli G.M."/>
            <person name="Gradziel T.M."/>
            <person name="Fresnedo-Ramirez J."/>
        </authorList>
    </citation>
    <scope>NUCLEOTIDE SEQUENCE [LARGE SCALE GENOMIC DNA]</scope>
    <source>
        <strain evidence="2">Clone GOH B32 T37-40</strain>
    </source>
</reference>
<protein>
    <submittedName>
        <fullName evidence="2">Uncharacterized protein</fullName>
    </submittedName>
</protein>
<gene>
    <name evidence="2" type="ORF">L3X38_025356</name>
</gene>
<organism evidence="2 3">
    <name type="scientific">Prunus dulcis</name>
    <name type="common">Almond</name>
    <name type="synonym">Amygdalus dulcis</name>
    <dbReference type="NCBI Taxonomy" id="3755"/>
    <lineage>
        <taxon>Eukaryota</taxon>
        <taxon>Viridiplantae</taxon>
        <taxon>Streptophyta</taxon>
        <taxon>Embryophyta</taxon>
        <taxon>Tracheophyta</taxon>
        <taxon>Spermatophyta</taxon>
        <taxon>Magnoliopsida</taxon>
        <taxon>eudicotyledons</taxon>
        <taxon>Gunneridae</taxon>
        <taxon>Pentapetalae</taxon>
        <taxon>rosids</taxon>
        <taxon>fabids</taxon>
        <taxon>Rosales</taxon>
        <taxon>Rosaceae</taxon>
        <taxon>Amygdaloideae</taxon>
        <taxon>Amygdaleae</taxon>
        <taxon>Prunus</taxon>
    </lineage>
</organism>
<keyword evidence="3" id="KW-1185">Reference proteome</keyword>